<sequence length="148" mass="17346">MEQDRFQQNSKLFILGLVCLLACLSLFAFGFYILPYLLWSWNYDVPEFVLSLREWYKESYNFSESGSAWMVFLTFIVPAIITGLISQYSSNHIDNEIYHLNEHNEEWRTEIKRDVQETLGFGLKIFLLIILVLVAVTLVEWLVAPPTI</sequence>
<gene>
    <name evidence="2" type="ORF">Lnau_1627</name>
</gene>
<organism evidence="2 3">
    <name type="scientific">Legionella nautarum</name>
    <dbReference type="NCBI Taxonomy" id="45070"/>
    <lineage>
        <taxon>Bacteria</taxon>
        <taxon>Pseudomonadati</taxon>
        <taxon>Pseudomonadota</taxon>
        <taxon>Gammaproteobacteria</taxon>
        <taxon>Legionellales</taxon>
        <taxon>Legionellaceae</taxon>
        <taxon>Legionella</taxon>
    </lineage>
</organism>
<protein>
    <submittedName>
        <fullName evidence="2">Transmembrane protein</fullName>
    </submittedName>
</protein>
<proteinExistence type="predicted"/>
<name>A0A0W0WWE0_9GAMM</name>
<keyword evidence="1" id="KW-1133">Transmembrane helix</keyword>
<reference evidence="2 3" key="1">
    <citation type="submission" date="2015-11" db="EMBL/GenBank/DDBJ databases">
        <title>Genomic analysis of 38 Legionella species identifies large and diverse effector repertoires.</title>
        <authorList>
            <person name="Burstein D."/>
            <person name="Amaro F."/>
            <person name="Zusman T."/>
            <person name="Lifshitz Z."/>
            <person name="Cohen O."/>
            <person name="Gilbert J.A."/>
            <person name="Pupko T."/>
            <person name="Shuman H.A."/>
            <person name="Segal G."/>
        </authorList>
    </citation>
    <scope>NUCLEOTIDE SEQUENCE [LARGE SCALE GENOMIC DNA]</scope>
    <source>
        <strain evidence="2 3">ATCC 49506</strain>
    </source>
</reference>
<evidence type="ECO:0000313" key="2">
    <source>
        <dbReference type="EMBL" id="KTD36643.1"/>
    </source>
</evidence>
<feature type="transmembrane region" description="Helical" evidence="1">
    <location>
        <begin position="12"/>
        <end position="34"/>
    </location>
</feature>
<dbReference type="OrthoDB" id="5639325at2"/>
<keyword evidence="1" id="KW-0472">Membrane</keyword>
<keyword evidence="1 2" id="KW-0812">Transmembrane</keyword>
<evidence type="ECO:0000313" key="3">
    <source>
        <dbReference type="Proteomes" id="UP000054725"/>
    </source>
</evidence>
<dbReference type="EMBL" id="LNYO01000013">
    <property type="protein sequence ID" value="KTD36643.1"/>
    <property type="molecule type" value="Genomic_DNA"/>
</dbReference>
<dbReference type="RefSeq" id="WP_058504620.1">
    <property type="nucleotide sequence ID" value="NZ_CAAAIF010000006.1"/>
</dbReference>
<dbReference type="STRING" id="45070.Lnau_1627"/>
<feature type="transmembrane region" description="Helical" evidence="1">
    <location>
        <begin position="121"/>
        <end position="144"/>
    </location>
</feature>
<accession>A0A0W0WWE0</accession>
<evidence type="ECO:0000256" key="1">
    <source>
        <dbReference type="SAM" id="Phobius"/>
    </source>
</evidence>
<feature type="transmembrane region" description="Helical" evidence="1">
    <location>
        <begin position="66"/>
        <end position="85"/>
    </location>
</feature>
<dbReference type="Proteomes" id="UP000054725">
    <property type="component" value="Unassembled WGS sequence"/>
</dbReference>
<comment type="caution">
    <text evidence="2">The sequence shown here is derived from an EMBL/GenBank/DDBJ whole genome shotgun (WGS) entry which is preliminary data.</text>
</comment>
<dbReference type="AlphaFoldDB" id="A0A0W0WWE0"/>
<dbReference type="PATRIC" id="fig|45070.6.peg.1704"/>
<keyword evidence="3" id="KW-1185">Reference proteome</keyword>